<dbReference type="EMBL" id="JBEDUW010000002">
    <property type="protein sequence ID" value="KAK9943282.1"/>
    <property type="molecule type" value="Genomic_DNA"/>
</dbReference>
<keyword evidence="3" id="KW-1185">Reference proteome</keyword>
<evidence type="ECO:0000313" key="3">
    <source>
        <dbReference type="Proteomes" id="UP001457282"/>
    </source>
</evidence>
<organism evidence="2 3">
    <name type="scientific">Rubus argutus</name>
    <name type="common">Southern blackberry</name>
    <dbReference type="NCBI Taxonomy" id="59490"/>
    <lineage>
        <taxon>Eukaryota</taxon>
        <taxon>Viridiplantae</taxon>
        <taxon>Streptophyta</taxon>
        <taxon>Embryophyta</taxon>
        <taxon>Tracheophyta</taxon>
        <taxon>Spermatophyta</taxon>
        <taxon>Magnoliopsida</taxon>
        <taxon>eudicotyledons</taxon>
        <taxon>Gunneridae</taxon>
        <taxon>Pentapetalae</taxon>
        <taxon>rosids</taxon>
        <taxon>fabids</taxon>
        <taxon>Rosales</taxon>
        <taxon>Rosaceae</taxon>
        <taxon>Rosoideae</taxon>
        <taxon>Rosoideae incertae sedis</taxon>
        <taxon>Rubus</taxon>
    </lineage>
</organism>
<evidence type="ECO:0008006" key="4">
    <source>
        <dbReference type="Google" id="ProtNLM"/>
    </source>
</evidence>
<dbReference type="Proteomes" id="UP001457282">
    <property type="component" value="Unassembled WGS sequence"/>
</dbReference>
<sequence>MAELQRRKEETVSPDREPNRELCPTSHRRTGMKAETGNEEKKERSQAVPPACSLRHRETQALLVLDPPVCHRASPALPSKRAAKPTAAVDAARRVPMAVDFLVGEAYRWWEFVGRDLPDPSTITWAQFRMLFEDRYLSPAIRDRLRQEYPEIFPDDLPGLPPVRDIEFTIELLPGTAPISQPPYWMAPAELQELRTQLQELIDKGFIR</sequence>
<comment type="caution">
    <text evidence="2">The sequence shown here is derived from an EMBL/GenBank/DDBJ whole genome shotgun (WGS) entry which is preliminary data.</text>
</comment>
<feature type="region of interest" description="Disordered" evidence="1">
    <location>
        <begin position="1"/>
        <end position="52"/>
    </location>
</feature>
<protein>
    <recommendedName>
        <fullName evidence="4">Retrotransposon gag domain-containing protein</fullName>
    </recommendedName>
</protein>
<evidence type="ECO:0000256" key="1">
    <source>
        <dbReference type="SAM" id="MobiDB-lite"/>
    </source>
</evidence>
<feature type="compositionally biased region" description="Basic and acidic residues" evidence="1">
    <location>
        <begin position="1"/>
        <end position="20"/>
    </location>
</feature>
<dbReference type="PANTHER" id="PTHR15503">
    <property type="entry name" value="LDOC1 RELATED"/>
    <property type="match status" value="1"/>
</dbReference>
<feature type="compositionally biased region" description="Basic and acidic residues" evidence="1">
    <location>
        <begin position="36"/>
        <end position="45"/>
    </location>
</feature>
<dbReference type="SUPFAM" id="SSF56672">
    <property type="entry name" value="DNA/RNA polymerases"/>
    <property type="match status" value="1"/>
</dbReference>
<reference evidence="2 3" key="1">
    <citation type="journal article" date="2023" name="G3 (Bethesda)">
        <title>A chromosome-length genome assembly and annotation of blackberry (Rubus argutus, cv. 'Hillquist').</title>
        <authorList>
            <person name="Bruna T."/>
            <person name="Aryal R."/>
            <person name="Dudchenko O."/>
            <person name="Sargent D.J."/>
            <person name="Mead D."/>
            <person name="Buti M."/>
            <person name="Cavallini A."/>
            <person name="Hytonen T."/>
            <person name="Andres J."/>
            <person name="Pham M."/>
            <person name="Weisz D."/>
            <person name="Mascagni F."/>
            <person name="Usai G."/>
            <person name="Natali L."/>
            <person name="Bassil N."/>
            <person name="Fernandez G.E."/>
            <person name="Lomsadze A."/>
            <person name="Armour M."/>
            <person name="Olukolu B."/>
            <person name="Poorten T."/>
            <person name="Britton C."/>
            <person name="Davik J."/>
            <person name="Ashrafi H."/>
            <person name="Aiden E.L."/>
            <person name="Borodovsky M."/>
            <person name="Worthington M."/>
        </authorList>
    </citation>
    <scope>NUCLEOTIDE SEQUENCE [LARGE SCALE GENOMIC DNA]</scope>
    <source>
        <strain evidence="2">PI 553951</strain>
    </source>
</reference>
<proteinExistence type="predicted"/>
<dbReference type="InterPro" id="IPR032567">
    <property type="entry name" value="RTL1-rel"/>
</dbReference>
<dbReference type="AlphaFoldDB" id="A0AAW1Y323"/>
<accession>A0AAW1Y323</accession>
<dbReference type="PANTHER" id="PTHR15503:SF45">
    <property type="entry name" value="RNA-DIRECTED DNA POLYMERASE HOMOLOG"/>
    <property type="match status" value="1"/>
</dbReference>
<gene>
    <name evidence="2" type="ORF">M0R45_008896</name>
</gene>
<name>A0AAW1Y323_RUBAR</name>
<evidence type="ECO:0000313" key="2">
    <source>
        <dbReference type="EMBL" id="KAK9943282.1"/>
    </source>
</evidence>
<dbReference type="InterPro" id="IPR043502">
    <property type="entry name" value="DNA/RNA_pol_sf"/>
</dbReference>
<dbReference type="Gene3D" id="3.10.10.10">
    <property type="entry name" value="HIV Type 1 Reverse Transcriptase, subunit A, domain 1"/>
    <property type="match status" value="1"/>
</dbReference>